<gene>
    <name evidence="2" type="ORF">BDA96_03G362900</name>
</gene>
<dbReference type="PANTHER" id="PTHR33825">
    <property type="entry name" value="CHITINASE-LIKE PROTEIN"/>
    <property type="match status" value="1"/>
</dbReference>
<dbReference type="PANTHER" id="PTHR33825:SF5">
    <property type="entry name" value="TRANSMEMBRANE PROTEIN"/>
    <property type="match status" value="1"/>
</dbReference>
<dbReference type="KEGG" id="sbi:8055298"/>
<protein>
    <submittedName>
        <fullName evidence="2">Uncharacterized protein</fullName>
    </submittedName>
</protein>
<name>A0A921RGN2_SORBI</name>
<dbReference type="AlphaFoldDB" id="A0A921RGN2"/>
<accession>A0A921RGN2</accession>
<evidence type="ECO:0000313" key="3">
    <source>
        <dbReference type="Proteomes" id="UP000807115"/>
    </source>
</evidence>
<keyword evidence="1" id="KW-0472">Membrane</keyword>
<dbReference type="Proteomes" id="UP000807115">
    <property type="component" value="Chromosome 3"/>
</dbReference>
<proteinExistence type="predicted"/>
<dbReference type="EMBL" id="CM027682">
    <property type="protein sequence ID" value="KAG0539911.1"/>
    <property type="molecule type" value="Genomic_DNA"/>
</dbReference>
<evidence type="ECO:0000313" key="2">
    <source>
        <dbReference type="EMBL" id="KAG0539911.1"/>
    </source>
</evidence>
<keyword evidence="1" id="KW-1133">Transmembrane helix</keyword>
<evidence type="ECO:0000256" key="1">
    <source>
        <dbReference type="SAM" id="Phobius"/>
    </source>
</evidence>
<dbReference type="OrthoDB" id="1923031at2759"/>
<reference evidence="2" key="1">
    <citation type="journal article" date="2019" name="BMC Genomics">
        <title>A new reference genome for Sorghum bicolor reveals high levels of sequence similarity between sweet and grain genotypes: implications for the genetics of sugar metabolism.</title>
        <authorList>
            <person name="Cooper E.A."/>
            <person name="Brenton Z.W."/>
            <person name="Flinn B.S."/>
            <person name="Jenkins J."/>
            <person name="Shu S."/>
            <person name="Flowers D."/>
            <person name="Luo F."/>
            <person name="Wang Y."/>
            <person name="Xia P."/>
            <person name="Barry K."/>
            <person name="Daum C."/>
            <person name="Lipzen A."/>
            <person name="Yoshinaga Y."/>
            <person name="Schmutz J."/>
            <person name="Saski C."/>
            <person name="Vermerris W."/>
            <person name="Kresovich S."/>
        </authorList>
    </citation>
    <scope>NUCLEOTIDE SEQUENCE</scope>
</reference>
<comment type="caution">
    <text evidence="2">The sequence shown here is derived from an EMBL/GenBank/DDBJ whole genome shotgun (WGS) entry which is preliminary data.</text>
</comment>
<organism evidence="2 3">
    <name type="scientific">Sorghum bicolor</name>
    <name type="common">Sorghum</name>
    <name type="synonym">Sorghum vulgare</name>
    <dbReference type="NCBI Taxonomy" id="4558"/>
    <lineage>
        <taxon>Eukaryota</taxon>
        <taxon>Viridiplantae</taxon>
        <taxon>Streptophyta</taxon>
        <taxon>Embryophyta</taxon>
        <taxon>Tracheophyta</taxon>
        <taxon>Spermatophyta</taxon>
        <taxon>Magnoliopsida</taxon>
        <taxon>Liliopsida</taxon>
        <taxon>Poales</taxon>
        <taxon>Poaceae</taxon>
        <taxon>PACMAD clade</taxon>
        <taxon>Panicoideae</taxon>
        <taxon>Andropogonodae</taxon>
        <taxon>Andropogoneae</taxon>
        <taxon>Sorghinae</taxon>
        <taxon>Sorghum</taxon>
    </lineage>
</organism>
<feature type="transmembrane region" description="Helical" evidence="1">
    <location>
        <begin position="107"/>
        <end position="127"/>
    </location>
</feature>
<reference evidence="2" key="2">
    <citation type="submission" date="2020-10" db="EMBL/GenBank/DDBJ databases">
        <authorList>
            <person name="Cooper E.A."/>
            <person name="Brenton Z.W."/>
            <person name="Flinn B.S."/>
            <person name="Jenkins J."/>
            <person name="Shu S."/>
            <person name="Flowers D."/>
            <person name="Luo F."/>
            <person name="Wang Y."/>
            <person name="Xia P."/>
            <person name="Barry K."/>
            <person name="Daum C."/>
            <person name="Lipzen A."/>
            <person name="Yoshinaga Y."/>
            <person name="Schmutz J."/>
            <person name="Saski C."/>
            <person name="Vermerris W."/>
            <person name="Kresovich S."/>
        </authorList>
    </citation>
    <scope>NUCLEOTIDE SEQUENCE</scope>
</reference>
<sequence length="267" mass="27980">MRSRGTAWMLGLTSDNCNPAVMSSPPLPSQAKLPATGSSAACLPRPRDRHLLVRGWSAGAGAGATPLVAASSSSGPACCHHYSVATAPSLRAASTSSRRGGGAGLDALTVTASAVAVSVCLIFFSAIRSMLACKRDAEFLEKYFDSAREKLPETMASVRLVGREIGDLAADLSDLSQELTKGVKNSMNIVHTAEAQLRQSPRSTLPGPARRMSNQKNVTEEPLLASTVRDLRQLIADIRTGFGAAAGIAGLSMWALKFGSKGRKNRS</sequence>
<keyword evidence="1" id="KW-0812">Transmembrane</keyword>